<keyword evidence="2" id="KW-1185">Reference proteome</keyword>
<dbReference type="WBParaSite" id="nRc.2.0.1.t30717-RA">
    <property type="protein sequence ID" value="nRc.2.0.1.t30717-RA"/>
    <property type="gene ID" value="nRc.2.0.1.g30717"/>
</dbReference>
<reference evidence="3" key="1">
    <citation type="submission" date="2022-11" db="UniProtKB">
        <authorList>
            <consortium name="WormBaseParasite"/>
        </authorList>
    </citation>
    <scope>IDENTIFICATION</scope>
</reference>
<keyword evidence="1" id="KW-0472">Membrane</keyword>
<evidence type="ECO:0000313" key="2">
    <source>
        <dbReference type="Proteomes" id="UP000887565"/>
    </source>
</evidence>
<proteinExistence type="predicted"/>
<accession>A0A915JYE6</accession>
<keyword evidence="1" id="KW-0812">Transmembrane</keyword>
<protein>
    <submittedName>
        <fullName evidence="3">Uncharacterized protein</fullName>
    </submittedName>
</protein>
<keyword evidence="1" id="KW-1133">Transmembrane helix</keyword>
<organism evidence="2 3">
    <name type="scientific">Romanomermis culicivorax</name>
    <name type="common">Nematode worm</name>
    <dbReference type="NCBI Taxonomy" id="13658"/>
    <lineage>
        <taxon>Eukaryota</taxon>
        <taxon>Metazoa</taxon>
        <taxon>Ecdysozoa</taxon>
        <taxon>Nematoda</taxon>
        <taxon>Enoplea</taxon>
        <taxon>Dorylaimia</taxon>
        <taxon>Mermithida</taxon>
        <taxon>Mermithoidea</taxon>
        <taxon>Mermithidae</taxon>
        <taxon>Romanomermis</taxon>
    </lineage>
</organism>
<evidence type="ECO:0000313" key="3">
    <source>
        <dbReference type="WBParaSite" id="nRc.2.0.1.t30717-RA"/>
    </source>
</evidence>
<feature type="transmembrane region" description="Helical" evidence="1">
    <location>
        <begin position="58"/>
        <end position="82"/>
    </location>
</feature>
<name>A0A915JYE6_ROMCU</name>
<sequence length="140" mass="16428">MLLGTQFRTDHQKKNKEAIMKAIHYDMYCVIRNIAIYPLLYELSWKIELIPEKCMLKAIVSAMWVFYVSRLTLKFLAALHFFNNHHLSFLQTDIIAYATLDAFYPILLFLTFGHYCFILEVYGTPGLYPYDSLEAAEIDN</sequence>
<evidence type="ECO:0000256" key="1">
    <source>
        <dbReference type="SAM" id="Phobius"/>
    </source>
</evidence>
<feature type="transmembrane region" description="Helical" evidence="1">
    <location>
        <begin position="102"/>
        <end position="122"/>
    </location>
</feature>
<dbReference type="Proteomes" id="UP000887565">
    <property type="component" value="Unplaced"/>
</dbReference>
<dbReference type="AlphaFoldDB" id="A0A915JYE6"/>